<dbReference type="InterPro" id="IPR006860">
    <property type="entry name" value="FecR"/>
</dbReference>
<dbReference type="AlphaFoldDB" id="A0AA48KPC2"/>
<dbReference type="Proteomes" id="UP001330184">
    <property type="component" value="Chromosome"/>
</dbReference>
<keyword evidence="4" id="KW-1185">Reference proteome</keyword>
<reference evidence="3 4" key="1">
    <citation type="submission" date="2023-01" db="EMBL/GenBank/DDBJ databases">
        <title>Complete genome sequence of Muricauda aquimarina strain IFOP_LL357.</title>
        <authorList>
            <person name="Gajardo G."/>
            <person name="Ueki S."/>
            <person name="Maruyama F."/>
        </authorList>
    </citation>
    <scope>NUCLEOTIDE SEQUENCE [LARGE SCALE GENOMIC DNA]</scope>
    <source>
        <strain evidence="3 4">IFOP_LL357</strain>
    </source>
</reference>
<dbReference type="PANTHER" id="PTHR30273:SF2">
    <property type="entry name" value="PROTEIN FECR"/>
    <property type="match status" value="1"/>
</dbReference>
<dbReference type="RefSeq" id="WP_338193445.1">
    <property type="nucleotide sequence ID" value="NZ_AP027268.1"/>
</dbReference>
<proteinExistence type="predicted"/>
<dbReference type="InterPro" id="IPR012373">
    <property type="entry name" value="Ferrdict_sens_TM"/>
</dbReference>
<dbReference type="GO" id="GO:0016989">
    <property type="term" value="F:sigma factor antagonist activity"/>
    <property type="evidence" value="ECO:0007669"/>
    <property type="project" value="TreeGrafter"/>
</dbReference>
<dbReference type="Gene3D" id="2.60.120.1440">
    <property type="match status" value="1"/>
</dbReference>
<dbReference type="Pfam" id="PF16344">
    <property type="entry name" value="FecR_C"/>
    <property type="match status" value="1"/>
</dbReference>
<evidence type="ECO:0008006" key="5">
    <source>
        <dbReference type="Google" id="ProtNLM"/>
    </source>
</evidence>
<sequence>MEKSRLRQLLHRIKSSDVIDQELLKDLTPEEKELVQKLHAEGLVESYLEETRSLNIDEEWTRFQKRLQKKNGVQTRVVPLWKNVLKYAAVAIVLLGATIIFKIVKSPELPEQPVNGEVVTLKGADHDVRIIDEDGNGQIRSSTGELIAEQKGNRIKYVSQSSIKKLEYNELKIPYGQVFELELSDGTLVHLNSGTTITYPINFIKGKNREVFIKGEAYFDVTSDKAHPFLVHSDQVTVEVLGTQFNVSSYPENPEIQTVLVEGQVAMRNSETDEGDMILTPGTKGSWNKTTLSSLMSEVDVDLYTSWIGGELVFRDTPFNEILTMLERRYNVSIENKNTDLNNKVLNARFSVEIETIDDVLRSMKNILGYNYQIDGKTIQIE</sequence>
<protein>
    <recommendedName>
        <fullName evidence="5">DUF4974 domain-containing protein</fullName>
    </recommendedName>
</protein>
<feature type="domain" description="Protein FecR C-terminal" evidence="2">
    <location>
        <begin position="311"/>
        <end position="381"/>
    </location>
</feature>
<name>A0AA48KPC2_9FLAO</name>
<dbReference type="Pfam" id="PF04773">
    <property type="entry name" value="FecR"/>
    <property type="match status" value="1"/>
</dbReference>
<accession>A0AA48KPC2</accession>
<feature type="domain" description="FecR protein" evidence="1">
    <location>
        <begin position="176"/>
        <end position="265"/>
    </location>
</feature>
<evidence type="ECO:0000313" key="4">
    <source>
        <dbReference type="Proteomes" id="UP001330184"/>
    </source>
</evidence>
<dbReference type="EMBL" id="AP027268">
    <property type="protein sequence ID" value="BDW93080.1"/>
    <property type="molecule type" value="Genomic_DNA"/>
</dbReference>
<dbReference type="Gene3D" id="3.55.50.30">
    <property type="match status" value="1"/>
</dbReference>
<gene>
    <name evidence="3" type="ORF">MACH07_19120</name>
</gene>
<evidence type="ECO:0000259" key="1">
    <source>
        <dbReference type="Pfam" id="PF04773"/>
    </source>
</evidence>
<dbReference type="InterPro" id="IPR032508">
    <property type="entry name" value="FecR_C"/>
</dbReference>
<organism evidence="3 4">
    <name type="scientific">Flagellimonas marinaquae</name>
    <dbReference type="NCBI Taxonomy" id="254955"/>
    <lineage>
        <taxon>Bacteria</taxon>
        <taxon>Pseudomonadati</taxon>
        <taxon>Bacteroidota</taxon>
        <taxon>Flavobacteriia</taxon>
        <taxon>Flavobacteriales</taxon>
        <taxon>Flavobacteriaceae</taxon>
        <taxon>Flagellimonas</taxon>
    </lineage>
</organism>
<dbReference type="PANTHER" id="PTHR30273">
    <property type="entry name" value="PERIPLASMIC SIGNAL SENSOR AND SIGMA FACTOR ACTIVATOR FECR-RELATED"/>
    <property type="match status" value="1"/>
</dbReference>
<evidence type="ECO:0000259" key="2">
    <source>
        <dbReference type="Pfam" id="PF16344"/>
    </source>
</evidence>
<evidence type="ECO:0000313" key="3">
    <source>
        <dbReference type="EMBL" id="BDW93080.1"/>
    </source>
</evidence>